<feature type="compositionally biased region" description="Basic residues" evidence="1">
    <location>
        <begin position="478"/>
        <end position="488"/>
    </location>
</feature>
<dbReference type="AlphaFoldDB" id="A0A1Y2GHK1"/>
<dbReference type="InParanoid" id="A0A1Y2GHK1"/>
<evidence type="ECO:0000256" key="1">
    <source>
        <dbReference type="SAM" id="MobiDB-lite"/>
    </source>
</evidence>
<feature type="region of interest" description="Disordered" evidence="1">
    <location>
        <begin position="611"/>
        <end position="632"/>
    </location>
</feature>
<feature type="region of interest" description="Disordered" evidence="1">
    <location>
        <begin position="474"/>
        <end position="493"/>
    </location>
</feature>
<dbReference type="InterPro" id="IPR052145">
    <property type="entry name" value="Mediator/Homeobox_domain"/>
</dbReference>
<gene>
    <name evidence="2" type="ORF">BCR41DRAFT_397954</name>
</gene>
<dbReference type="PANTHER" id="PTHR24330">
    <property type="entry name" value="HOMEOBOX PROTEIN BARH-LIKE"/>
    <property type="match status" value="1"/>
</dbReference>
<dbReference type="Proteomes" id="UP000193648">
    <property type="component" value="Unassembled WGS sequence"/>
</dbReference>
<proteinExistence type="predicted"/>
<dbReference type="OrthoDB" id="2416573at2759"/>
<name>A0A1Y2GHK1_9FUNG</name>
<dbReference type="EMBL" id="MCFF01000028">
    <property type="protein sequence ID" value="ORZ11279.1"/>
    <property type="molecule type" value="Genomic_DNA"/>
</dbReference>
<dbReference type="GeneID" id="33570763"/>
<dbReference type="PANTHER" id="PTHR24330:SF19">
    <property type="entry name" value="MEDIATOR OF RNA POLYMERASE II TRANSCRIPTION SUBUNIT 29"/>
    <property type="match status" value="1"/>
</dbReference>
<protein>
    <recommendedName>
        <fullName evidence="4">C2H2-type domain-containing protein</fullName>
    </recommendedName>
</protein>
<evidence type="ECO:0000313" key="3">
    <source>
        <dbReference type="Proteomes" id="UP000193648"/>
    </source>
</evidence>
<accession>A0A1Y2GHK1</accession>
<reference evidence="2 3" key="1">
    <citation type="submission" date="2016-07" db="EMBL/GenBank/DDBJ databases">
        <title>Pervasive Adenine N6-methylation of Active Genes in Fungi.</title>
        <authorList>
            <consortium name="DOE Joint Genome Institute"/>
            <person name="Mondo S.J."/>
            <person name="Dannebaum R.O."/>
            <person name="Kuo R.C."/>
            <person name="Labutti K."/>
            <person name="Haridas S."/>
            <person name="Kuo A."/>
            <person name="Salamov A."/>
            <person name="Ahrendt S.R."/>
            <person name="Lipzen A."/>
            <person name="Sullivan W."/>
            <person name="Andreopoulos W.B."/>
            <person name="Clum A."/>
            <person name="Lindquist E."/>
            <person name="Daum C."/>
            <person name="Ramamoorthy G.K."/>
            <person name="Gryganskyi A."/>
            <person name="Culley D."/>
            <person name="Magnuson J.K."/>
            <person name="James T.Y."/>
            <person name="O'Malley M.A."/>
            <person name="Stajich J.E."/>
            <person name="Spatafora J.W."/>
            <person name="Visel A."/>
            <person name="Grigoriev I.V."/>
        </authorList>
    </citation>
    <scope>NUCLEOTIDE SEQUENCE [LARGE SCALE GENOMIC DNA]</scope>
    <source>
        <strain evidence="2 3">NRRL 3116</strain>
    </source>
</reference>
<feature type="compositionally biased region" description="Low complexity" evidence="1">
    <location>
        <begin position="384"/>
        <end position="400"/>
    </location>
</feature>
<comment type="caution">
    <text evidence="2">The sequence shown here is derived from an EMBL/GenBank/DDBJ whole genome shotgun (WGS) entry which is preliminary data.</text>
</comment>
<feature type="region of interest" description="Disordered" evidence="1">
    <location>
        <begin position="106"/>
        <end position="136"/>
    </location>
</feature>
<organism evidence="2 3">
    <name type="scientific">Lobosporangium transversale</name>
    <dbReference type="NCBI Taxonomy" id="64571"/>
    <lineage>
        <taxon>Eukaryota</taxon>
        <taxon>Fungi</taxon>
        <taxon>Fungi incertae sedis</taxon>
        <taxon>Mucoromycota</taxon>
        <taxon>Mortierellomycotina</taxon>
        <taxon>Mortierellomycetes</taxon>
        <taxon>Mortierellales</taxon>
        <taxon>Mortierellaceae</taxon>
        <taxon>Lobosporangium</taxon>
    </lineage>
</organism>
<feature type="compositionally biased region" description="Low complexity" evidence="1">
    <location>
        <begin position="611"/>
        <end position="626"/>
    </location>
</feature>
<feature type="region of interest" description="Disordered" evidence="1">
    <location>
        <begin position="376"/>
        <end position="404"/>
    </location>
</feature>
<dbReference type="STRING" id="64571.A0A1Y2GHK1"/>
<dbReference type="RefSeq" id="XP_021879594.1">
    <property type="nucleotide sequence ID" value="XM_022028920.1"/>
</dbReference>
<evidence type="ECO:0008006" key="4">
    <source>
        <dbReference type="Google" id="ProtNLM"/>
    </source>
</evidence>
<evidence type="ECO:0000313" key="2">
    <source>
        <dbReference type="EMBL" id="ORZ11279.1"/>
    </source>
</evidence>
<sequence>MNPLPPSQLDPFVSAPTATTPILSGLSMPSSLPENLMPSLQGLEQSLGSLAFHDQADGQFLGLSSPGDDDFLFQGELSIDGLFLSTVQFPNLPEIEYDSCELEPQQLQQQQQAHPSSLHCSQRQRQQSQQAHSLQQPIPQLATQIAHQQEHLSQLQFQQQQLHSPRNPSNLSGMLASQATQARQLQMQQQLQIQLQTQMQMQMQMQMLQQQSQQQQQQPQVELLTLEQIHEQFCSQQPIQQQPEPGFLLYKQAIPAEKQQQQQPPTAFDMLRLQSSFIDHHSSPENSAPSSMSEKGHFDFTSGYFTSSPFECSSAGNAANIPGVPSSMAGMNGANGMTSMSDITGMIMGDFIVKPMDALNSLPTIPFTAPTILGGEHGCRQDYGQGQSQSQIQSQNQSKNSLHRKRSFQVKNLNANTITESSASIGVLSSSLPTPTILSSGLLLPSSSSSMLSFKPFSGSISDDSDFAEDLLAEKTNQKRRKRTRKPAKPAEVAKLKPPRVILNCQYPGCKVTCSSHPSLVRHYEAHKWRGKYSPVRCEACLSSLSNEFSVQRHILRSPPGSKCKEMRIYSIMKSETEVESTVRFFPTRPHGKKTVRVNLEKMRSKYLNNNNLNINGSNSNGNNNNTIHYPL</sequence>
<keyword evidence="3" id="KW-1185">Reference proteome</keyword>